<gene>
    <name evidence="11" type="ORF">D641_0113165</name>
</gene>
<dbReference type="AlphaFoldDB" id="A0A022KUM0"/>
<accession>A0A022KUM0</accession>
<feature type="domain" description="Glucose-1-phosphate adenylyltransferase/Bifunctional protein GlmU-like C-terminal hexapeptide" evidence="10">
    <location>
        <begin position="276"/>
        <end position="358"/>
    </location>
</feature>
<dbReference type="CDD" id="cd02508">
    <property type="entry name" value="ADP_Glucose_PP"/>
    <property type="match status" value="1"/>
</dbReference>
<dbReference type="Proteomes" id="UP000019754">
    <property type="component" value="Unassembled WGS sequence"/>
</dbReference>
<dbReference type="InterPro" id="IPR005836">
    <property type="entry name" value="ADP_Glu_pyroP_CS"/>
</dbReference>
<dbReference type="GO" id="GO:0005978">
    <property type="term" value="P:glycogen biosynthetic process"/>
    <property type="evidence" value="ECO:0007669"/>
    <property type="project" value="UniProtKB-KW"/>
</dbReference>
<dbReference type="HOGENOM" id="CLU_029499_14_1_11"/>
<dbReference type="PANTHER" id="PTHR43523">
    <property type="entry name" value="GLUCOSE-1-PHOSPHATE ADENYLYLTRANSFERASE-RELATED"/>
    <property type="match status" value="1"/>
</dbReference>
<evidence type="ECO:0000313" key="12">
    <source>
        <dbReference type="Proteomes" id="UP000019754"/>
    </source>
</evidence>
<dbReference type="InterPro" id="IPR056818">
    <property type="entry name" value="GlmU/GlgC-like_hexapep"/>
</dbReference>
<keyword evidence="4 11" id="KW-0548">Nucleotidyltransferase</keyword>
<dbReference type="Pfam" id="PF00483">
    <property type="entry name" value="NTP_transferase"/>
    <property type="match status" value="1"/>
</dbReference>
<dbReference type="GO" id="GO:0005524">
    <property type="term" value="F:ATP binding"/>
    <property type="evidence" value="ECO:0007669"/>
    <property type="project" value="UniProtKB-KW"/>
</dbReference>
<dbReference type="InterPro" id="IPR005835">
    <property type="entry name" value="NTP_transferase_dom"/>
</dbReference>
<dbReference type="SUPFAM" id="SSF53448">
    <property type="entry name" value="Nucleotide-diphospho-sugar transferases"/>
    <property type="match status" value="1"/>
</dbReference>
<organism evidence="11 12">
    <name type="scientific">Brachybacterium muris UCD-AY4</name>
    <dbReference type="NCBI Taxonomy" id="1249481"/>
    <lineage>
        <taxon>Bacteria</taxon>
        <taxon>Bacillati</taxon>
        <taxon>Actinomycetota</taxon>
        <taxon>Actinomycetes</taxon>
        <taxon>Micrococcales</taxon>
        <taxon>Dermabacteraceae</taxon>
        <taxon>Brachybacterium</taxon>
    </lineage>
</organism>
<keyword evidence="8" id="KW-0119">Carbohydrate metabolism</keyword>
<protein>
    <submittedName>
        <fullName evidence="11">Glucose-1-phosphate adenylyltransferase</fullName>
    </submittedName>
</protein>
<dbReference type="PROSITE" id="PS00808">
    <property type="entry name" value="ADP_GLC_PYROPHOSPH_1"/>
    <property type="match status" value="1"/>
</dbReference>
<dbReference type="Gene3D" id="2.160.10.10">
    <property type="entry name" value="Hexapeptide repeat proteins"/>
    <property type="match status" value="1"/>
</dbReference>
<dbReference type="OrthoDB" id="9801810at2"/>
<name>A0A022KUM0_9MICO</name>
<evidence type="ECO:0000313" key="11">
    <source>
        <dbReference type="EMBL" id="EYT48129.1"/>
    </source>
</evidence>
<keyword evidence="5" id="KW-0547">Nucleotide-binding</keyword>
<keyword evidence="6" id="KW-0067">ATP-binding</keyword>
<dbReference type="SUPFAM" id="SSF51161">
    <property type="entry name" value="Trimeric LpxA-like enzymes"/>
    <property type="match status" value="1"/>
</dbReference>
<feature type="domain" description="Nucleotidyl transferase" evidence="9">
    <location>
        <begin position="8"/>
        <end position="259"/>
    </location>
</feature>
<dbReference type="Gene3D" id="3.90.550.10">
    <property type="entry name" value="Spore Coat Polysaccharide Biosynthesis Protein SpsA, Chain A"/>
    <property type="match status" value="1"/>
</dbReference>
<dbReference type="RefSeq" id="WP_017823967.1">
    <property type="nucleotide sequence ID" value="NZ_AORC01000018.1"/>
</dbReference>
<evidence type="ECO:0000256" key="1">
    <source>
        <dbReference type="ARBA" id="ARBA00010443"/>
    </source>
</evidence>
<dbReference type="InterPro" id="IPR011831">
    <property type="entry name" value="ADP-Glc_PPase"/>
</dbReference>
<evidence type="ECO:0000256" key="6">
    <source>
        <dbReference type="ARBA" id="ARBA00022840"/>
    </source>
</evidence>
<keyword evidence="12" id="KW-1185">Reference proteome</keyword>
<evidence type="ECO:0000259" key="9">
    <source>
        <dbReference type="Pfam" id="PF00483"/>
    </source>
</evidence>
<proteinExistence type="inferred from homology"/>
<evidence type="ECO:0000256" key="4">
    <source>
        <dbReference type="ARBA" id="ARBA00022695"/>
    </source>
</evidence>
<reference evidence="11 12" key="1">
    <citation type="journal article" date="2013" name="Genome Announc.">
        <title>Draft genome sequence of an Actinobacterium, Brachybacterium muris strain UCD-AY4.</title>
        <authorList>
            <person name="Lo J.R."/>
            <person name="Lang J.M."/>
            <person name="Darling A.E."/>
            <person name="Eisen J.A."/>
            <person name="Coil D.A."/>
        </authorList>
    </citation>
    <scope>NUCLEOTIDE SEQUENCE [LARGE SCALE GENOMIC DNA]</scope>
    <source>
        <strain evidence="11 12">UCD-AY4</strain>
    </source>
</reference>
<dbReference type="GO" id="GO:0008878">
    <property type="term" value="F:glucose-1-phosphate adenylyltransferase activity"/>
    <property type="evidence" value="ECO:0007669"/>
    <property type="project" value="InterPro"/>
</dbReference>
<evidence type="ECO:0000256" key="7">
    <source>
        <dbReference type="ARBA" id="ARBA00023056"/>
    </source>
</evidence>
<keyword evidence="7" id="KW-0320">Glycogen biosynthesis</keyword>
<dbReference type="STRING" id="1249481.D641_0113165"/>
<evidence type="ECO:0000256" key="5">
    <source>
        <dbReference type="ARBA" id="ARBA00022741"/>
    </source>
</evidence>
<sequence>MRIPRVLAIVLAGGEGSRLGALTDHRTKPAVRVAGSYRLIDVALSNLANSHVRDVWIVEQFLPHALNEHLSNGRPWDLDRTHAGLRILAPFTGGTGEGFPEGNSDSLWHFRQQIASFDPELVLVLSADHLFTMKLTDVVDTHQQAGADLTMVTTRHDGDASRYGVVKVGTKGRVEEFWYKPEEPPTDLVVTETFCFSGPALLEALEDLGGDEGDLSDYGEDLIPYFIDKHTVVEHRLEGYWQDIGTLSAYWRSHMELLDGTGVELDDPDWPILTAPPQLVPARVADGAVVADSMLASGAVVRGTVRHSVLAPRVIVEEGAVLEDCVVLDGVRIGRDVHLSGCIVDEGAQLTGPLEAGTNGCVTLIDGAGDVVRTEQID</sequence>
<evidence type="ECO:0000256" key="3">
    <source>
        <dbReference type="ARBA" id="ARBA00022679"/>
    </source>
</evidence>
<dbReference type="InterPro" id="IPR011004">
    <property type="entry name" value="Trimer_LpxA-like_sf"/>
</dbReference>
<dbReference type="InterPro" id="IPR029044">
    <property type="entry name" value="Nucleotide-diphossugar_trans"/>
</dbReference>
<dbReference type="PANTHER" id="PTHR43523:SF2">
    <property type="entry name" value="GLUCOSE-1-PHOSPHATE ADENYLYLTRANSFERASE"/>
    <property type="match status" value="1"/>
</dbReference>
<comment type="caution">
    <text evidence="11">The sequence shown here is derived from an EMBL/GenBank/DDBJ whole genome shotgun (WGS) entry which is preliminary data.</text>
</comment>
<dbReference type="EMBL" id="AORC01000018">
    <property type="protein sequence ID" value="EYT48129.1"/>
    <property type="molecule type" value="Genomic_DNA"/>
</dbReference>
<keyword evidence="2" id="KW-0321">Glycogen metabolism</keyword>
<keyword evidence="3 11" id="KW-0808">Transferase</keyword>
<dbReference type="CDD" id="cd04651">
    <property type="entry name" value="LbH_G1P_AT_C"/>
    <property type="match status" value="1"/>
</dbReference>
<dbReference type="Pfam" id="PF24894">
    <property type="entry name" value="Hexapep_GlmU"/>
    <property type="match status" value="1"/>
</dbReference>
<evidence type="ECO:0000256" key="2">
    <source>
        <dbReference type="ARBA" id="ARBA00022600"/>
    </source>
</evidence>
<evidence type="ECO:0000256" key="8">
    <source>
        <dbReference type="ARBA" id="ARBA00023277"/>
    </source>
</evidence>
<comment type="similarity">
    <text evidence="1">Belongs to the bacterial/plant glucose-1-phosphate adenylyltransferase family.</text>
</comment>
<evidence type="ECO:0000259" key="10">
    <source>
        <dbReference type="Pfam" id="PF24894"/>
    </source>
</evidence>